<dbReference type="PROSITE" id="PS51186">
    <property type="entry name" value="GNAT"/>
    <property type="match status" value="1"/>
</dbReference>
<keyword evidence="2" id="KW-0808">Transferase</keyword>
<dbReference type="GO" id="GO:0016747">
    <property type="term" value="F:acyltransferase activity, transferring groups other than amino-acyl groups"/>
    <property type="evidence" value="ECO:0007669"/>
    <property type="project" value="InterPro"/>
</dbReference>
<keyword evidence="3" id="KW-1185">Reference proteome</keyword>
<dbReference type="Gene3D" id="3.40.630.30">
    <property type="match status" value="1"/>
</dbReference>
<dbReference type="SUPFAM" id="SSF55729">
    <property type="entry name" value="Acyl-CoA N-acyltransferases (Nat)"/>
    <property type="match status" value="1"/>
</dbReference>
<proteinExistence type="predicted"/>
<feature type="domain" description="N-acetyltransferase" evidence="1">
    <location>
        <begin position="3"/>
        <end position="160"/>
    </location>
</feature>
<evidence type="ECO:0000259" key="1">
    <source>
        <dbReference type="PROSITE" id="PS51186"/>
    </source>
</evidence>
<dbReference type="Pfam" id="PF13527">
    <property type="entry name" value="Acetyltransf_9"/>
    <property type="match status" value="1"/>
</dbReference>
<dbReference type="STRING" id="1267423.SAMN05216290_1296"/>
<protein>
    <submittedName>
        <fullName evidence="2">Acetyltransferase (GNAT) domain-containing protein</fullName>
    </submittedName>
</protein>
<dbReference type="InterPro" id="IPR000182">
    <property type="entry name" value="GNAT_dom"/>
</dbReference>
<reference evidence="3" key="1">
    <citation type="submission" date="2016-10" db="EMBL/GenBank/DDBJ databases">
        <authorList>
            <person name="Varghese N."/>
            <person name="Submissions S."/>
        </authorList>
    </citation>
    <scope>NUCLEOTIDE SEQUENCE [LARGE SCALE GENOMIC DNA]</scope>
    <source>
        <strain evidence="3">CGMCC 1.12402</strain>
    </source>
</reference>
<evidence type="ECO:0000313" key="2">
    <source>
        <dbReference type="EMBL" id="SEW02227.1"/>
    </source>
</evidence>
<dbReference type="AlphaFoldDB" id="A0A1I0NL45"/>
<name>A0A1I0NL45_9BACT</name>
<dbReference type="OrthoDB" id="5570877at2"/>
<dbReference type="InterPro" id="IPR016181">
    <property type="entry name" value="Acyl_CoA_acyltransferase"/>
</dbReference>
<dbReference type="GeneID" id="99986027"/>
<sequence length="307" mass="36164">MSYTYQRLSEDNLADFHSLYNEVFKKKATLQYLQKKYNTEYTGLKYVGYLAYDEETPIAFYGGLPQLFSINGRVIKAVHACDSITLPRYHRKGLHTNLALRSYELMKKSDVRFVYAMHSYNTLRATKKLGWKLGESMVRYHYKVSTLPVSRVIYHIKKLNRYYLSLISRQLKKYKRLDEMKNPLINEGFLAQHYSKDYFEYKNFSFNELVEIDGVELWLKFRSKIHIGAFQSDSVDSLKKALSELSSLAKRVGIQEIQFHVSKNSIQDKQLGQIFEANESWSLGFLDFDQTIDYQKLKLNYGDHDTF</sequence>
<dbReference type="Proteomes" id="UP000199437">
    <property type="component" value="Unassembled WGS sequence"/>
</dbReference>
<organism evidence="2 3">
    <name type="scientific">Roseivirga pacifica</name>
    <dbReference type="NCBI Taxonomy" id="1267423"/>
    <lineage>
        <taxon>Bacteria</taxon>
        <taxon>Pseudomonadati</taxon>
        <taxon>Bacteroidota</taxon>
        <taxon>Cytophagia</taxon>
        <taxon>Cytophagales</taxon>
        <taxon>Roseivirgaceae</taxon>
        <taxon>Roseivirga</taxon>
    </lineage>
</organism>
<accession>A0A1I0NL45</accession>
<evidence type="ECO:0000313" key="3">
    <source>
        <dbReference type="Proteomes" id="UP000199437"/>
    </source>
</evidence>
<dbReference type="RefSeq" id="WP_090257692.1">
    <property type="nucleotide sequence ID" value="NZ_FOIR01000001.1"/>
</dbReference>
<dbReference type="EMBL" id="FOIR01000001">
    <property type="protein sequence ID" value="SEW02227.1"/>
    <property type="molecule type" value="Genomic_DNA"/>
</dbReference>
<gene>
    <name evidence="2" type="ORF">SAMN05216290_1296</name>
</gene>